<dbReference type="AlphaFoldDB" id="A0A2G9YL56"/>
<dbReference type="EMBL" id="PCRK01000064">
    <property type="protein sequence ID" value="PIP19443.1"/>
    <property type="molecule type" value="Genomic_DNA"/>
</dbReference>
<evidence type="ECO:0000313" key="2">
    <source>
        <dbReference type="EMBL" id="PIP19443.1"/>
    </source>
</evidence>
<evidence type="ECO:0000259" key="1">
    <source>
        <dbReference type="Pfam" id="PF18929"/>
    </source>
</evidence>
<sequence>MIQTLLKENSYNGKFVAFKDFNDHAVIGEGDTPQQALEKAAERGFVNPVVTFIPIKGMVQIY</sequence>
<dbReference type="Pfam" id="PF18929">
    <property type="entry name" value="DUF5678"/>
    <property type="match status" value="1"/>
</dbReference>
<evidence type="ECO:0000313" key="3">
    <source>
        <dbReference type="Proteomes" id="UP000231292"/>
    </source>
</evidence>
<organism evidence="2 3">
    <name type="scientific">Candidatus Sherwoodlollariibacterium unditelluris</name>
    <dbReference type="NCBI Taxonomy" id="1974757"/>
    <lineage>
        <taxon>Bacteria</taxon>
        <taxon>Pseudomonadati</taxon>
        <taxon>Candidatus Omnitrophota</taxon>
        <taxon>Candidatus Sherwoodlollariibacterium</taxon>
    </lineage>
</organism>
<accession>A0A2G9YL56</accession>
<protein>
    <recommendedName>
        <fullName evidence="1">DUF5678 domain-containing protein</fullName>
    </recommendedName>
</protein>
<dbReference type="InterPro" id="IPR043734">
    <property type="entry name" value="DUF5678"/>
</dbReference>
<gene>
    <name evidence="2" type="ORF">COX41_02850</name>
</gene>
<dbReference type="Proteomes" id="UP000231292">
    <property type="component" value="Unassembled WGS sequence"/>
</dbReference>
<feature type="domain" description="DUF5678" evidence="1">
    <location>
        <begin position="9"/>
        <end position="54"/>
    </location>
</feature>
<reference evidence="2 3" key="1">
    <citation type="submission" date="2017-09" db="EMBL/GenBank/DDBJ databases">
        <title>Depth-based differentiation of microbial function through sediment-hosted aquifers and enrichment of novel symbionts in the deep terrestrial subsurface.</title>
        <authorList>
            <person name="Probst A.J."/>
            <person name="Ladd B."/>
            <person name="Jarett J.K."/>
            <person name="Geller-Mcgrath D.E."/>
            <person name="Sieber C.M."/>
            <person name="Emerson J.B."/>
            <person name="Anantharaman K."/>
            <person name="Thomas B.C."/>
            <person name="Malmstrom R."/>
            <person name="Stieglmeier M."/>
            <person name="Klingl A."/>
            <person name="Woyke T."/>
            <person name="Ryan C.M."/>
            <person name="Banfield J.F."/>
        </authorList>
    </citation>
    <scope>NUCLEOTIDE SEQUENCE [LARGE SCALE GENOMIC DNA]</scope>
    <source>
        <strain evidence="2">CG23_combo_of_CG06-09_8_20_14_all_41_10</strain>
    </source>
</reference>
<proteinExistence type="predicted"/>
<comment type="caution">
    <text evidence="2">The sequence shown here is derived from an EMBL/GenBank/DDBJ whole genome shotgun (WGS) entry which is preliminary data.</text>
</comment>
<name>A0A2G9YL56_9BACT</name>